<keyword evidence="3" id="KW-0732">Signal</keyword>
<feature type="coiled-coil region" evidence="2">
    <location>
        <begin position="103"/>
        <end position="132"/>
    </location>
</feature>
<proteinExistence type="inferred from homology"/>
<dbReference type="Pfam" id="PF02321">
    <property type="entry name" value="OEP"/>
    <property type="match status" value="2"/>
</dbReference>
<accession>A0A495BHG5</accession>
<dbReference type="PANTHER" id="PTHR30203:SF24">
    <property type="entry name" value="BLR4935 PROTEIN"/>
    <property type="match status" value="1"/>
</dbReference>
<dbReference type="InterPro" id="IPR010131">
    <property type="entry name" value="MdtP/NodT-like"/>
</dbReference>
<sequence length="414" mass="45519">MSHCWIRFPLQLSLAGLVGLAQAAPLTFNAALDQAENHAPVLAAQRAQIGAAQFAAMPAGALPDPKLFVGIDNYPVSGPMRGSLTQDFMTMQKVGVMQEIPNADKRRARVEAAAAEVEVAEAQNRVARLKVRSEVALAWLNRYTLERKLTLFDALGRESRLLATAVQAQIASGRAQPADAVMPKQEAAQLAERHDDLVRDLAKANAELRRLIGSAADEPLAGEPPTFNLATASLRQHLPRHPEIAAFGAAVHKAEAEVSEAVAMKKPDWGVEFAYQKRGAQFGDMMSLQFTFDLPLFTRTRQDPNIAAKQQELTRIDAEREAMLRDHASELDSNMADYVALGRQLDRTRQEWLPLAQQKVDLVTASYQAGKADLTAVLAARRELIEQRFKLIELDYQRASSAARLHFAYGENAP</sequence>
<evidence type="ECO:0000256" key="2">
    <source>
        <dbReference type="SAM" id="Coils"/>
    </source>
</evidence>
<dbReference type="AlphaFoldDB" id="A0A495BHG5"/>
<dbReference type="Proteomes" id="UP000279384">
    <property type="component" value="Unassembled WGS sequence"/>
</dbReference>
<dbReference type="RefSeq" id="WP_120809529.1">
    <property type="nucleotide sequence ID" value="NZ_RBID01000011.1"/>
</dbReference>
<protein>
    <submittedName>
        <fullName evidence="4">Outer membrane protein TolC</fullName>
    </submittedName>
</protein>
<comment type="similarity">
    <text evidence="1">Belongs to the outer membrane factor (OMF) (TC 1.B.17) family.</text>
</comment>
<evidence type="ECO:0000313" key="5">
    <source>
        <dbReference type="Proteomes" id="UP000279384"/>
    </source>
</evidence>
<dbReference type="GO" id="GO:0015562">
    <property type="term" value="F:efflux transmembrane transporter activity"/>
    <property type="evidence" value="ECO:0007669"/>
    <property type="project" value="InterPro"/>
</dbReference>
<organism evidence="4 5">
    <name type="scientific">Vogesella indigofera</name>
    <name type="common">Pseudomonas indigofera</name>
    <dbReference type="NCBI Taxonomy" id="45465"/>
    <lineage>
        <taxon>Bacteria</taxon>
        <taxon>Pseudomonadati</taxon>
        <taxon>Pseudomonadota</taxon>
        <taxon>Betaproteobacteria</taxon>
        <taxon>Neisseriales</taxon>
        <taxon>Chromobacteriaceae</taxon>
        <taxon>Vogesella</taxon>
    </lineage>
</organism>
<dbReference type="SUPFAM" id="SSF56954">
    <property type="entry name" value="Outer membrane efflux proteins (OEP)"/>
    <property type="match status" value="1"/>
</dbReference>
<evidence type="ECO:0000256" key="3">
    <source>
        <dbReference type="SAM" id="SignalP"/>
    </source>
</evidence>
<reference evidence="4 5" key="1">
    <citation type="submission" date="2018-10" db="EMBL/GenBank/DDBJ databases">
        <title>Genomic Encyclopedia of Type Strains, Phase IV (KMG-IV): sequencing the most valuable type-strain genomes for metagenomic binning, comparative biology and taxonomic classification.</title>
        <authorList>
            <person name="Goeker M."/>
        </authorList>
    </citation>
    <scope>NUCLEOTIDE SEQUENCE [LARGE SCALE GENOMIC DNA]</scope>
    <source>
        <strain evidence="4 5">DSM 3303</strain>
    </source>
</reference>
<dbReference type="PANTHER" id="PTHR30203">
    <property type="entry name" value="OUTER MEMBRANE CATION EFFLUX PROTEIN"/>
    <property type="match status" value="1"/>
</dbReference>
<evidence type="ECO:0000256" key="1">
    <source>
        <dbReference type="ARBA" id="ARBA00007613"/>
    </source>
</evidence>
<dbReference type="Gene3D" id="1.20.1600.10">
    <property type="entry name" value="Outer membrane efflux proteins (OEP)"/>
    <property type="match status" value="1"/>
</dbReference>
<comment type="caution">
    <text evidence="4">The sequence shown here is derived from an EMBL/GenBank/DDBJ whole genome shotgun (WGS) entry which is preliminary data.</text>
</comment>
<feature type="signal peptide" evidence="3">
    <location>
        <begin position="1"/>
        <end position="23"/>
    </location>
</feature>
<gene>
    <name evidence="4" type="ORF">C8E02_0540</name>
</gene>
<evidence type="ECO:0000313" key="4">
    <source>
        <dbReference type="EMBL" id="RKQ60787.1"/>
    </source>
</evidence>
<keyword evidence="2" id="KW-0175">Coiled coil</keyword>
<feature type="chain" id="PRO_5019868158" evidence="3">
    <location>
        <begin position="24"/>
        <end position="414"/>
    </location>
</feature>
<dbReference type="EMBL" id="RBID01000011">
    <property type="protein sequence ID" value="RKQ60787.1"/>
    <property type="molecule type" value="Genomic_DNA"/>
</dbReference>
<dbReference type="InterPro" id="IPR003423">
    <property type="entry name" value="OMP_efflux"/>
</dbReference>
<name>A0A495BHG5_VOGIN</name>